<dbReference type="AlphaFoldDB" id="A0A7C9MC09"/>
<gene>
    <name evidence="1" type="ORF">F0475_02220</name>
</gene>
<reference evidence="1 2" key="1">
    <citation type="submission" date="2019-09" db="EMBL/GenBank/DDBJ databases">
        <title>Prevotella A2879 sp. nov., isolated from an abscess of a patient.</title>
        <authorList>
            <person name="Buhl M."/>
            <person name="Oberhettinger P."/>
        </authorList>
    </citation>
    <scope>NUCLEOTIDE SEQUENCE [LARGE SCALE GENOMIC DNA]</scope>
    <source>
        <strain evidence="1 2">A2879</strain>
    </source>
</reference>
<name>A0A7C9MC09_9BACT</name>
<dbReference type="EMBL" id="VVIQ01000002">
    <property type="protein sequence ID" value="MUL27160.1"/>
    <property type="molecule type" value="Genomic_DNA"/>
</dbReference>
<comment type="caution">
    <text evidence="1">The sequence shown here is derived from an EMBL/GenBank/DDBJ whole genome shotgun (WGS) entry which is preliminary data.</text>
</comment>
<organism evidence="1 2">
    <name type="scientific">Prevotella vespertina</name>
    <dbReference type="NCBI Taxonomy" id="2608404"/>
    <lineage>
        <taxon>Bacteria</taxon>
        <taxon>Pseudomonadati</taxon>
        <taxon>Bacteroidota</taxon>
        <taxon>Bacteroidia</taxon>
        <taxon>Bacteroidales</taxon>
        <taxon>Prevotellaceae</taxon>
        <taxon>Prevotella</taxon>
    </lineage>
</organism>
<dbReference type="Proteomes" id="UP000482295">
    <property type="component" value="Unassembled WGS sequence"/>
</dbReference>
<accession>A0A7C9MC09</accession>
<proteinExistence type="predicted"/>
<dbReference type="RefSeq" id="WP_155715194.1">
    <property type="nucleotide sequence ID" value="NZ_VVIQ01000002.1"/>
</dbReference>
<evidence type="ECO:0000313" key="2">
    <source>
        <dbReference type="Proteomes" id="UP000482295"/>
    </source>
</evidence>
<sequence>MKKLKEELTSKMHSEFTISKEAEVKLKAGSMWSVAGFDCDDVTMKKWCDAYGITSQQAMKYKDFWRKLFKK</sequence>
<evidence type="ECO:0000313" key="1">
    <source>
        <dbReference type="EMBL" id="MUL27160.1"/>
    </source>
</evidence>
<protein>
    <submittedName>
        <fullName evidence="1">Uncharacterized protein</fullName>
    </submittedName>
</protein>
<keyword evidence="2" id="KW-1185">Reference proteome</keyword>